<gene>
    <name evidence="1" type="ORF">AB6T85_09655</name>
</gene>
<dbReference type="Pfam" id="PF08786">
    <property type="entry name" value="DcrB"/>
    <property type="match status" value="1"/>
</dbReference>
<dbReference type="Gene3D" id="3.40.1000.10">
    <property type="entry name" value="Mog1/PsbP, alpha/beta/alpha sandwich"/>
    <property type="match status" value="1"/>
</dbReference>
<proteinExistence type="predicted"/>
<dbReference type="RefSeq" id="WP_253456389.1">
    <property type="nucleotide sequence ID" value="NZ_JBGFFX010000004.1"/>
</dbReference>
<name>A0ABV4E705_9GAMM</name>
<organism evidence="1 2">
    <name type="scientific">Erwinia aeris</name>
    <dbReference type="NCBI Taxonomy" id="3239803"/>
    <lineage>
        <taxon>Bacteria</taxon>
        <taxon>Pseudomonadati</taxon>
        <taxon>Pseudomonadota</taxon>
        <taxon>Gammaproteobacteria</taxon>
        <taxon>Enterobacterales</taxon>
        <taxon>Erwiniaceae</taxon>
        <taxon>Erwinia</taxon>
    </lineage>
</organism>
<evidence type="ECO:0000313" key="1">
    <source>
        <dbReference type="EMBL" id="MEY8770691.1"/>
    </source>
</evidence>
<protein>
    <submittedName>
        <fullName evidence="1">DcrB-related protein</fullName>
    </submittedName>
</protein>
<keyword evidence="2" id="KW-1185">Reference proteome</keyword>
<comment type="caution">
    <text evidence="1">The sequence shown here is derived from an EMBL/GenBank/DDBJ whole genome shotgun (WGS) entry which is preliminary data.</text>
</comment>
<sequence length="161" mass="18405">MSKKKSYIMYEGTFLTEAPFYDQSINVLRFRDPEANEYTILINRSFKNEGQTLEEFCETQTNFMANSLPGYKSEGKMLKNEIGPAKLPVIQTANSFLENGQPVKQVQSTVELPWHPVINPARLNLIVFTLASSAEFNDFQRKHYVQIINSFNPETVSIVDS</sequence>
<accession>A0ABV4E705</accession>
<dbReference type="InterPro" id="IPR016123">
    <property type="entry name" value="Mog1/PsbP_a/b/a-sand"/>
</dbReference>
<dbReference type="SUPFAM" id="SSF55724">
    <property type="entry name" value="Mog1p/PsbP-like"/>
    <property type="match status" value="1"/>
</dbReference>
<dbReference type="Proteomes" id="UP001565243">
    <property type="component" value="Unassembled WGS sequence"/>
</dbReference>
<dbReference type="EMBL" id="JBGFFX010000004">
    <property type="protein sequence ID" value="MEY8770691.1"/>
    <property type="molecule type" value="Genomic_DNA"/>
</dbReference>
<evidence type="ECO:0000313" key="2">
    <source>
        <dbReference type="Proteomes" id="UP001565243"/>
    </source>
</evidence>
<dbReference type="InterPro" id="IPR014894">
    <property type="entry name" value="DcrB/EagT6"/>
</dbReference>
<reference evidence="1 2" key="1">
    <citation type="submission" date="2024-07" db="EMBL/GenBank/DDBJ databases">
        <authorList>
            <person name="Hebao G."/>
        </authorList>
    </citation>
    <scope>NUCLEOTIDE SEQUENCE [LARGE SCALE GENOMIC DNA]</scope>
    <source>
        <strain evidence="1 2">ACCC 02193</strain>
    </source>
</reference>